<organism evidence="2 3">
    <name type="scientific">Aeromicrobium marinum DSM 15272</name>
    <dbReference type="NCBI Taxonomy" id="585531"/>
    <lineage>
        <taxon>Bacteria</taxon>
        <taxon>Bacillati</taxon>
        <taxon>Actinomycetota</taxon>
        <taxon>Actinomycetes</taxon>
        <taxon>Propionibacteriales</taxon>
        <taxon>Nocardioidaceae</taxon>
        <taxon>Aeromicrobium</taxon>
    </lineage>
</organism>
<accession>E2S9P9</accession>
<feature type="transmembrane region" description="Helical" evidence="1">
    <location>
        <begin position="40"/>
        <end position="56"/>
    </location>
</feature>
<keyword evidence="3" id="KW-1185">Reference proteome</keyword>
<dbReference type="STRING" id="585531.HMPREF0063_10689"/>
<dbReference type="HOGENOM" id="CLU_1591109_0_0_11"/>
<dbReference type="EMBL" id="ACLF03000003">
    <property type="protein sequence ID" value="EFQ83973.1"/>
    <property type="molecule type" value="Genomic_DNA"/>
</dbReference>
<comment type="caution">
    <text evidence="2">The sequence shown here is derived from an EMBL/GenBank/DDBJ whole genome shotgun (WGS) entry which is preliminary data.</text>
</comment>
<proteinExistence type="predicted"/>
<sequence length="167" mass="16716">MSSPTAVPLRLARTAGAASVCTATAVLAHGSAGGGVSPSAAAVVFLAAAAVTWSLARRRLTTGQLVGLLVLAQAGLHVVATDHVAGSSAAMLATHVVATAVSAVVLRRGESFAWSLVTRLAPGLVLTLRLPEVTATPAAAVPFSGLCGEGLSRLFDRGMRGPPVRFV</sequence>
<evidence type="ECO:0000313" key="3">
    <source>
        <dbReference type="Proteomes" id="UP000003111"/>
    </source>
</evidence>
<feature type="transmembrane region" description="Helical" evidence="1">
    <location>
        <begin position="63"/>
        <end position="80"/>
    </location>
</feature>
<keyword evidence="1" id="KW-1133">Transmembrane helix</keyword>
<dbReference type="AlphaFoldDB" id="E2S9P9"/>
<gene>
    <name evidence="2" type="ORF">HMPREF0063_10689</name>
</gene>
<evidence type="ECO:0000256" key="1">
    <source>
        <dbReference type="SAM" id="Phobius"/>
    </source>
</evidence>
<feature type="transmembrane region" description="Helical" evidence="1">
    <location>
        <begin position="86"/>
        <end position="106"/>
    </location>
</feature>
<keyword evidence="1" id="KW-0472">Membrane</keyword>
<protein>
    <submittedName>
        <fullName evidence="2">Uncharacterized protein</fullName>
    </submittedName>
</protein>
<name>E2S9P9_9ACTN</name>
<keyword evidence="1" id="KW-0812">Transmembrane</keyword>
<dbReference type="Proteomes" id="UP000003111">
    <property type="component" value="Unassembled WGS sequence"/>
</dbReference>
<dbReference type="RefSeq" id="WP_007077711.1">
    <property type="nucleotide sequence ID" value="NZ_CM001024.1"/>
</dbReference>
<evidence type="ECO:0000313" key="2">
    <source>
        <dbReference type="EMBL" id="EFQ83973.1"/>
    </source>
</evidence>
<reference evidence="2" key="1">
    <citation type="submission" date="2010-08" db="EMBL/GenBank/DDBJ databases">
        <authorList>
            <person name="Muzny D."/>
            <person name="Qin X."/>
            <person name="Buhay C."/>
            <person name="Dugan-Rocha S."/>
            <person name="Ding Y."/>
            <person name="Chen G."/>
            <person name="Hawes A."/>
            <person name="Holder M."/>
            <person name="Jhangiani S."/>
            <person name="Johnson A."/>
            <person name="Khan Z."/>
            <person name="Li Z."/>
            <person name="Liu W."/>
            <person name="Liu X."/>
            <person name="Perez L."/>
            <person name="Shen H."/>
            <person name="Wang Q."/>
            <person name="Watt J."/>
            <person name="Xi L."/>
            <person name="Xin Y."/>
            <person name="Zhou J."/>
            <person name="Deng J."/>
            <person name="Jiang H."/>
            <person name="Liu Y."/>
            <person name="Qu J."/>
            <person name="Song X.-Z."/>
            <person name="Zhang L."/>
            <person name="Villasana D."/>
            <person name="Johnson A."/>
            <person name="Liu J."/>
            <person name="Liyanage D."/>
            <person name="Lorensuhewa L."/>
            <person name="Robinson T."/>
            <person name="Song A."/>
            <person name="Song B.-B."/>
            <person name="Dinh H."/>
            <person name="Thornton R."/>
            <person name="Coyle M."/>
            <person name="Francisco L."/>
            <person name="Jackson L."/>
            <person name="Javaid M."/>
            <person name="Korchina V."/>
            <person name="Kovar C."/>
            <person name="Mata R."/>
            <person name="Mathew T."/>
            <person name="Ngo R."/>
            <person name="Nguyen L."/>
            <person name="Nguyen N."/>
            <person name="Okwuonu G."/>
            <person name="Ongeri F."/>
            <person name="Pham C."/>
            <person name="Simmons D."/>
            <person name="Wilczek-Boney K."/>
            <person name="Hale W."/>
            <person name="Jakkamsetti A."/>
            <person name="Pham P."/>
            <person name="Ruth R."/>
            <person name="San Lucas F."/>
            <person name="Warren J."/>
            <person name="Zhang J."/>
            <person name="Zhao Z."/>
            <person name="Zhou C."/>
            <person name="Zhu D."/>
            <person name="Lee S."/>
            <person name="Bess C."/>
            <person name="Blankenburg K."/>
            <person name="Forbes L."/>
            <person name="Fu Q."/>
            <person name="Gubbala S."/>
            <person name="Hirani K."/>
            <person name="Jayaseelan J.C."/>
            <person name="Lara F."/>
            <person name="Munidasa M."/>
            <person name="Palculict T."/>
            <person name="Patil S."/>
            <person name="Pu L.-L."/>
            <person name="Saada N."/>
            <person name="Tang L."/>
            <person name="Weissenberger G."/>
            <person name="Zhu Y."/>
            <person name="Hemphill L."/>
            <person name="Shang Y."/>
            <person name="Youmans B."/>
            <person name="Ayvaz T."/>
            <person name="Ross M."/>
            <person name="Santibanez J."/>
            <person name="Aqrawi P."/>
            <person name="Gross S."/>
            <person name="Joshi V."/>
            <person name="Fowler G."/>
            <person name="Nazareth L."/>
            <person name="Reid J."/>
            <person name="Worley K."/>
            <person name="Petrosino J."/>
            <person name="Highlander S."/>
            <person name="Gibbs R."/>
        </authorList>
    </citation>
    <scope>NUCLEOTIDE SEQUENCE [LARGE SCALE GENOMIC DNA]</scope>
    <source>
        <strain evidence="2">DSM 15272</strain>
    </source>
</reference>